<organism evidence="3">
    <name type="scientific">Mycosarcoma maydis</name>
    <name type="common">Corn smut fungus</name>
    <name type="synonym">Ustilago maydis</name>
    <dbReference type="NCBI Taxonomy" id="5270"/>
    <lineage>
        <taxon>Eukaryota</taxon>
        <taxon>Fungi</taxon>
        <taxon>Dikarya</taxon>
        <taxon>Basidiomycota</taxon>
        <taxon>Ustilaginomycotina</taxon>
        <taxon>Ustilaginomycetes</taxon>
        <taxon>Ustilaginales</taxon>
        <taxon>Ustilaginaceae</taxon>
        <taxon>Mycosarcoma</taxon>
    </lineage>
</organism>
<keyword evidence="3" id="KW-0378">Hydrolase</keyword>
<keyword evidence="3" id="KW-0255">Endonuclease</keyword>
<dbReference type="InterPro" id="IPR051289">
    <property type="entry name" value="LAGLIDADG_Endonuclease"/>
</dbReference>
<comment type="function">
    <text evidence="1">Mitochondrial DNA endonuclease involved in intron homing.</text>
</comment>
<sequence length="203" mass="23628">MDTTYDSTFYDKDFVEDTLREEPLRDYSRSILSKSVVFPNWYVTGFTDAEGSFSINVKTTATDKIKVGLQYKVTQLASSEEVLHDLVDYFKVGNVHIDNRSTGTLKYQVQDLVSIRERILPHFEEYPLQTSKALDYKDWSKAVDLLTNKWHYQTEGKQLLFDIKQSMNNARPSGGITWMIFVILLNYTGYKDLLMEKDHFNFG</sequence>
<protein>
    <submittedName>
        <fullName evidence="3">Putative LAGLIDADG endonuclease</fullName>
    </submittedName>
</protein>
<reference evidence="3" key="1">
    <citation type="journal article" date="2009" name="Genetics">
        <title>The a2 mating-type locus genes lga2 and rga2 direct uniparental mitochondrial DNA (mtDNA) inheritance and constrain mtDNA recombination during sexual development of Ustilago maydis.</title>
        <authorList>
            <person name="Fedler M."/>
            <person name="Luh K.S."/>
            <person name="Stelter K."/>
            <person name="Nieto-Jacobo F."/>
            <person name="Basse C.W."/>
        </authorList>
    </citation>
    <scope>NUCLEOTIDE SEQUENCE</scope>
    <source>
        <strain evidence="3">SRX3</strain>
    </source>
</reference>
<dbReference type="GO" id="GO:0005739">
    <property type="term" value="C:mitochondrion"/>
    <property type="evidence" value="ECO:0007669"/>
    <property type="project" value="UniProtKB-ARBA"/>
</dbReference>
<geneLocation type="mitochondrion" evidence="3"/>
<feature type="domain" description="Homing endonuclease LAGLIDADG" evidence="2">
    <location>
        <begin position="44"/>
        <end position="143"/>
    </location>
</feature>
<proteinExistence type="predicted"/>
<evidence type="ECO:0000313" key="3">
    <source>
        <dbReference type="EMBL" id="ACL27294.1"/>
    </source>
</evidence>
<dbReference type="SUPFAM" id="SSF55608">
    <property type="entry name" value="Homing endonucleases"/>
    <property type="match status" value="1"/>
</dbReference>
<keyword evidence="3" id="KW-0496">Mitochondrion</keyword>
<dbReference type="Gene3D" id="3.10.28.10">
    <property type="entry name" value="Homing endonucleases"/>
    <property type="match status" value="1"/>
</dbReference>
<dbReference type="GO" id="GO:0004519">
    <property type="term" value="F:endonuclease activity"/>
    <property type="evidence" value="ECO:0007669"/>
    <property type="project" value="UniProtKB-KW"/>
</dbReference>
<dbReference type="InterPro" id="IPR027434">
    <property type="entry name" value="Homing_endonucl"/>
</dbReference>
<evidence type="ECO:0000259" key="2">
    <source>
        <dbReference type="Pfam" id="PF00961"/>
    </source>
</evidence>
<dbReference type="AlphaFoldDB" id="C9W175"/>
<dbReference type="PANTHER" id="PTHR36181">
    <property type="entry name" value="INTRON-ENCODED ENDONUCLEASE AI3-RELATED"/>
    <property type="match status" value="1"/>
</dbReference>
<evidence type="ECO:0000256" key="1">
    <source>
        <dbReference type="ARBA" id="ARBA00002670"/>
    </source>
</evidence>
<dbReference type="InterPro" id="IPR004860">
    <property type="entry name" value="LAGLIDADG_dom"/>
</dbReference>
<dbReference type="Pfam" id="PF00961">
    <property type="entry name" value="LAGLIDADG_1"/>
    <property type="match status" value="1"/>
</dbReference>
<keyword evidence="3" id="KW-0540">Nuclease</keyword>
<accession>C9W175</accession>
<gene>
    <name evidence="3" type="primary">hegII1</name>
</gene>
<dbReference type="PANTHER" id="PTHR36181:SF4">
    <property type="entry name" value="LAGLIDADG ENDONUCLEASE"/>
    <property type="match status" value="1"/>
</dbReference>
<dbReference type="EMBL" id="EU921808">
    <property type="protein sequence ID" value="ACL27294.1"/>
    <property type="molecule type" value="Genomic_DNA"/>
</dbReference>
<name>C9W175_MYCMD</name>